<comment type="caution">
    <text evidence="2">The sequence shown here is derived from an EMBL/GenBank/DDBJ whole genome shotgun (WGS) entry which is preliminary data.</text>
</comment>
<dbReference type="InterPro" id="IPR049278">
    <property type="entry name" value="MS_channel_C"/>
</dbReference>
<dbReference type="Gene3D" id="3.30.70.100">
    <property type="match status" value="1"/>
</dbReference>
<dbReference type="GO" id="GO:0008381">
    <property type="term" value="F:mechanosensitive monoatomic ion channel activity"/>
    <property type="evidence" value="ECO:0007669"/>
    <property type="project" value="InterPro"/>
</dbReference>
<dbReference type="PANTHER" id="PTHR30221:SF1">
    <property type="entry name" value="SMALL-CONDUCTANCE MECHANOSENSITIVE CHANNEL"/>
    <property type="match status" value="1"/>
</dbReference>
<dbReference type="GO" id="GO:0016020">
    <property type="term" value="C:membrane"/>
    <property type="evidence" value="ECO:0007669"/>
    <property type="project" value="InterPro"/>
</dbReference>
<feature type="domain" description="Mechanosensitive ion channel MscS C-terminal" evidence="1">
    <location>
        <begin position="20"/>
        <end position="74"/>
    </location>
</feature>
<dbReference type="InterPro" id="IPR011066">
    <property type="entry name" value="MscS_channel_C_sf"/>
</dbReference>
<organism evidence="2 3">
    <name type="scientific">Phormidesmis priestleyi</name>
    <dbReference type="NCBI Taxonomy" id="268141"/>
    <lineage>
        <taxon>Bacteria</taxon>
        <taxon>Bacillati</taxon>
        <taxon>Cyanobacteriota</taxon>
        <taxon>Cyanophyceae</taxon>
        <taxon>Leptolyngbyales</taxon>
        <taxon>Leptolyngbyaceae</taxon>
        <taxon>Phormidesmis</taxon>
    </lineage>
</organism>
<sequence>MPSGSPKAQAKLTRHRSFLRVLTEPTPVVGLLTMADSSLNFAVRPWCETQHYLRLQMTLQENIKKRLDQEGISIPFPQRDVHLFTAKGTSIGEILPVNISS</sequence>
<protein>
    <recommendedName>
        <fullName evidence="1">Mechanosensitive ion channel MscS C-terminal domain-containing protein</fullName>
    </recommendedName>
</protein>
<dbReference type="SUPFAM" id="SSF82689">
    <property type="entry name" value="Mechanosensitive channel protein MscS (YggB), C-terminal domain"/>
    <property type="match status" value="1"/>
</dbReference>
<reference evidence="3" key="1">
    <citation type="submission" date="2018-04" db="EMBL/GenBank/DDBJ databases">
        <authorList>
            <person name="Cornet L."/>
        </authorList>
    </citation>
    <scope>NUCLEOTIDE SEQUENCE [LARGE SCALE GENOMIC DNA]</scope>
</reference>
<dbReference type="Proteomes" id="UP000249794">
    <property type="component" value="Unassembled WGS sequence"/>
</dbReference>
<name>A0A2W4ZE24_9CYAN</name>
<evidence type="ECO:0000259" key="1">
    <source>
        <dbReference type="Pfam" id="PF21082"/>
    </source>
</evidence>
<proteinExistence type="predicted"/>
<dbReference type="InterPro" id="IPR045275">
    <property type="entry name" value="MscS_archaea/bacteria_type"/>
</dbReference>
<dbReference type="AlphaFoldDB" id="A0A2W4ZE24"/>
<gene>
    <name evidence="2" type="ORF">DCF15_12965</name>
</gene>
<evidence type="ECO:0000313" key="3">
    <source>
        <dbReference type="Proteomes" id="UP000249794"/>
    </source>
</evidence>
<dbReference type="Pfam" id="PF21082">
    <property type="entry name" value="MS_channel_3rd"/>
    <property type="match status" value="1"/>
</dbReference>
<dbReference type="EMBL" id="QBMP01000133">
    <property type="protein sequence ID" value="PZO53218.1"/>
    <property type="molecule type" value="Genomic_DNA"/>
</dbReference>
<dbReference type="PANTHER" id="PTHR30221">
    <property type="entry name" value="SMALL-CONDUCTANCE MECHANOSENSITIVE CHANNEL"/>
    <property type="match status" value="1"/>
</dbReference>
<accession>A0A2W4ZE24</accession>
<evidence type="ECO:0000313" key="2">
    <source>
        <dbReference type="EMBL" id="PZO53218.1"/>
    </source>
</evidence>
<reference evidence="2 3" key="2">
    <citation type="submission" date="2018-06" db="EMBL/GenBank/DDBJ databases">
        <title>Metagenomic assembly of (sub)arctic Cyanobacteria and their associated microbiome from non-axenic cultures.</title>
        <authorList>
            <person name="Baurain D."/>
        </authorList>
    </citation>
    <scope>NUCLEOTIDE SEQUENCE [LARGE SCALE GENOMIC DNA]</scope>
    <source>
        <strain evidence="2">ULC027bin1</strain>
    </source>
</reference>